<feature type="region of interest" description="Disordered" evidence="4">
    <location>
        <begin position="1"/>
        <end position="20"/>
    </location>
</feature>
<comment type="caution">
    <text evidence="5">The sequence shown here is derived from an EMBL/GenBank/DDBJ whole genome shotgun (WGS) entry which is preliminary data.</text>
</comment>
<evidence type="ECO:0000313" key="6">
    <source>
        <dbReference type="Proteomes" id="UP000034739"/>
    </source>
</evidence>
<evidence type="ECO:0000256" key="4">
    <source>
        <dbReference type="SAM" id="MobiDB-lite"/>
    </source>
</evidence>
<dbReference type="PIRSF" id="PIRSF006305">
    <property type="entry name" value="Maf"/>
    <property type="match status" value="1"/>
</dbReference>
<evidence type="ECO:0000256" key="3">
    <source>
        <dbReference type="HAMAP-Rule" id="MF_00528"/>
    </source>
</evidence>
<dbReference type="SUPFAM" id="SSF52972">
    <property type="entry name" value="ITPase-like"/>
    <property type="match status" value="1"/>
</dbReference>
<dbReference type="AlphaFoldDB" id="A0A0G1WBG7"/>
<dbReference type="Gene3D" id="3.90.950.10">
    <property type="match status" value="1"/>
</dbReference>
<dbReference type="GO" id="GO:0047429">
    <property type="term" value="F:nucleoside triphosphate diphosphatase activity"/>
    <property type="evidence" value="ECO:0007669"/>
    <property type="project" value="UniProtKB-EC"/>
</dbReference>
<evidence type="ECO:0000256" key="2">
    <source>
        <dbReference type="ARBA" id="ARBA00022801"/>
    </source>
</evidence>
<name>A0A0G1WBG7_9BACT</name>
<dbReference type="PANTHER" id="PTHR43213">
    <property type="entry name" value="BIFUNCTIONAL DTTP/UTP PYROPHOSPHATASE/METHYLTRANSFERASE PROTEIN-RELATED"/>
    <property type="match status" value="1"/>
</dbReference>
<comment type="catalytic activity">
    <reaction evidence="3">
        <text>a 2'-deoxyribonucleoside 5'-triphosphate + H2O = a 2'-deoxyribonucleoside 5'-phosphate + diphosphate + H(+)</text>
        <dbReference type="Rhea" id="RHEA:44644"/>
        <dbReference type="ChEBI" id="CHEBI:15377"/>
        <dbReference type="ChEBI" id="CHEBI:15378"/>
        <dbReference type="ChEBI" id="CHEBI:33019"/>
        <dbReference type="ChEBI" id="CHEBI:61560"/>
        <dbReference type="ChEBI" id="CHEBI:65317"/>
        <dbReference type="EC" id="3.6.1.9"/>
    </reaction>
</comment>
<keyword evidence="3" id="KW-0546">Nucleotide metabolism</keyword>
<dbReference type="NCBIfam" id="TIGR00172">
    <property type="entry name" value="maf"/>
    <property type="match status" value="1"/>
</dbReference>
<comment type="similarity">
    <text evidence="3">Belongs to the Maf family.</text>
</comment>
<dbReference type="InterPro" id="IPR029001">
    <property type="entry name" value="ITPase-like_fam"/>
</dbReference>
<accession>A0A0G1WBG7</accession>
<dbReference type="GO" id="GO:0005737">
    <property type="term" value="C:cytoplasm"/>
    <property type="evidence" value="ECO:0007669"/>
    <property type="project" value="UniProtKB-SubCell"/>
</dbReference>
<comment type="subcellular location">
    <subcellularLocation>
        <location evidence="3">Cytoplasm</location>
    </subcellularLocation>
</comment>
<keyword evidence="2 3" id="KW-0378">Hydrolase</keyword>
<comment type="function">
    <text evidence="3">Nucleoside triphosphate pyrophosphatase. May have a dual role in cell division arrest and in preventing the incorporation of modified nucleotides into cellular nucleic acids.</text>
</comment>
<evidence type="ECO:0000313" key="5">
    <source>
        <dbReference type="EMBL" id="KKU87658.1"/>
    </source>
</evidence>
<comment type="cofactor">
    <cofactor evidence="1 3">
        <name>a divalent metal cation</name>
        <dbReference type="ChEBI" id="CHEBI:60240"/>
    </cofactor>
</comment>
<gene>
    <name evidence="5" type="ORF">UY16_C0021G0008</name>
</gene>
<dbReference type="EMBL" id="LCOY01000021">
    <property type="protein sequence ID" value="KKU87658.1"/>
    <property type="molecule type" value="Genomic_DNA"/>
</dbReference>
<dbReference type="InterPro" id="IPR003697">
    <property type="entry name" value="Maf-like"/>
</dbReference>
<organism evidence="5 6">
    <name type="scientific">Candidatus Gottesmanbacteria bacterium GW2011_GWA2_47_9</name>
    <dbReference type="NCBI Taxonomy" id="1618445"/>
    <lineage>
        <taxon>Bacteria</taxon>
        <taxon>Candidatus Gottesmaniibacteriota</taxon>
    </lineage>
</organism>
<dbReference type="Pfam" id="PF02545">
    <property type="entry name" value="Maf"/>
    <property type="match status" value="1"/>
</dbReference>
<comment type="catalytic activity">
    <reaction evidence="3">
        <text>a ribonucleoside 5'-triphosphate + H2O = a ribonucleoside 5'-phosphate + diphosphate + H(+)</text>
        <dbReference type="Rhea" id="RHEA:23996"/>
        <dbReference type="ChEBI" id="CHEBI:15377"/>
        <dbReference type="ChEBI" id="CHEBI:15378"/>
        <dbReference type="ChEBI" id="CHEBI:33019"/>
        <dbReference type="ChEBI" id="CHEBI:58043"/>
        <dbReference type="ChEBI" id="CHEBI:61557"/>
        <dbReference type="EC" id="3.6.1.9"/>
    </reaction>
</comment>
<sequence length="217" mass="24308">MKLSFTSKNAPPPEPPKPDVVLASQSVGRKMLLEKLGIRFRVAVARIDEEAITDPDPFKMLKRRAEAKAREVTAHPRVYTLMEDRETLVIGADSMAIVGKKSYGKADDREHTKVILKALMGKPHVFATAVLIQLFENGSVKKTWAKTVKTRVTMRKMTTAEVESYVARYDFTRFAGGYACNEAPWDLITKIDGSYTNVIGLPFEVLLPILRSLKIII</sequence>
<dbReference type="Proteomes" id="UP000034739">
    <property type="component" value="Unassembled WGS sequence"/>
</dbReference>
<dbReference type="EC" id="3.6.1.9" evidence="3"/>
<feature type="active site" description="Proton acceptor" evidence="3">
    <location>
        <position position="93"/>
    </location>
</feature>
<keyword evidence="3" id="KW-0963">Cytoplasm</keyword>
<evidence type="ECO:0000256" key="1">
    <source>
        <dbReference type="ARBA" id="ARBA00001968"/>
    </source>
</evidence>
<reference evidence="5 6" key="1">
    <citation type="journal article" date="2015" name="Nature">
        <title>rRNA introns, odd ribosomes, and small enigmatic genomes across a large radiation of phyla.</title>
        <authorList>
            <person name="Brown C.T."/>
            <person name="Hug L.A."/>
            <person name="Thomas B.C."/>
            <person name="Sharon I."/>
            <person name="Castelle C.J."/>
            <person name="Singh A."/>
            <person name="Wilkins M.J."/>
            <person name="Williams K.H."/>
            <person name="Banfield J.F."/>
        </authorList>
    </citation>
    <scope>NUCLEOTIDE SEQUENCE [LARGE SCALE GENOMIC DNA]</scope>
</reference>
<dbReference type="HAMAP" id="MF_00528">
    <property type="entry name" value="Maf"/>
    <property type="match status" value="1"/>
</dbReference>
<proteinExistence type="inferred from homology"/>
<dbReference type="PANTHER" id="PTHR43213:SF5">
    <property type="entry name" value="BIFUNCTIONAL DTTP_UTP PYROPHOSPHATASE_METHYLTRANSFERASE PROTEIN-RELATED"/>
    <property type="match status" value="1"/>
</dbReference>
<comment type="caution">
    <text evidence="3">Lacks conserved residue(s) required for the propagation of feature annotation.</text>
</comment>
<protein>
    <recommendedName>
        <fullName evidence="3">Nucleoside triphosphate pyrophosphatase</fullName>
        <ecNumber evidence="3">3.6.1.9</ecNumber>
    </recommendedName>
    <alternativeName>
        <fullName evidence="3">Nucleotide pyrophosphatase</fullName>
        <shortName evidence="3">Nucleotide PPase</shortName>
    </alternativeName>
</protein>
<dbReference type="GO" id="GO:0009117">
    <property type="term" value="P:nucleotide metabolic process"/>
    <property type="evidence" value="ECO:0007669"/>
    <property type="project" value="UniProtKB-KW"/>
</dbReference>